<organism evidence="1 2">
    <name type="scientific">Zootermopsis nevadensis</name>
    <name type="common">Dampwood termite</name>
    <dbReference type="NCBI Taxonomy" id="136037"/>
    <lineage>
        <taxon>Eukaryota</taxon>
        <taxon>Metazoa</taxon>
        <taxon>Ecdysozoa</taxon>
        <taxon>Arthropoda</taxon>
        <taxon>Hexapoda</taxon>
        <taxon>Insecta</taxon>
        <taxon>Pterygota</taxon>
        <taxon>Neoptera</taxon>
        <taxon>Polyneoptera</taxon>
        <taxon>Dictyoptera</taxon>
        <taxon>Blattodea</taxon>
        <taxon>Blattoidea</taxon>
        <taxon>Termitoidae</taxon>
        <taxon>Termopsidae</taxon>
        <taxon>Zootermopsis</taxon>
    </lineage>
</organism>
<dbReference type="PANTHER" id="PTHR43675:SF1">
    <property type="entry name" value="RIKEN CDNA 2700097O09 GENE"/>
    <property type="match status" value="1"/>
</dbReference>
<evidence type="ECO:0008006" key="3">
    <source>
        <dbReference type="Google" id="ProtNLM"/>
    </source>
</evidence>
<dbReference type="SUPFAM" id="SSF53335">
    <property type="entry name" value="S-adenosyl-L-methionine-dependent methyltransferases"/>
    <property type="match status" value="1"/>
</dbReference>
<protein>
    <recommendedName>
        <fullName evidence="3">Methyltransferase type 11 domain-containing protein</fullName>
    </recommendedName>
</protein>
<dbReference type="STRING" id="136037.A0A067QPX7"/>
<accession>A0A067QPX7</accession>
<dbReference type="OMA" id="AWECISH"/>
<dbReference type="InterPro" id="IPR026669">
    <property type="entry name" value="Arsenite_MeTrfase-like"/>
</dbReference>
<keyword evidence="2" id="KW-1185">Reference proteome</keyword>
<name>A0A067QPX7_ZOONE</name>
<reference evidence="1 2" key="1">
    <citation type="journal article" date="2014" name="Nat. Commun.">
        <title>Molecular traces of alternative social organization in a termite genome.</title>
        <authorList>
            <person name="Terrapon N."/>
            <person name="Li C."/>
            <person name="Robertson H.M."/>
            <person name="Ji L."/>
            <person name="Meng X."/>
            <person name="Booth W."/>
            <person name="Chen Z."/>
            <person name="Childers C.P."/>
            <person name="Glastad K.M."/>
            <person name="Gokhale K."/>
            <person name="Gowin J."/>
            <person name="Gronenberg W."/>
            <person name="Hermansen R.A."/>
            <person name="Hu H."/>
            <person name="Hunt B.G."/>
            <person name="Huylmans A.K."/>
            <person name="Khalil S.M."/>
            <person name="Mitchell R.D."/>
            <person name="Munoz-Torres M.C."/>
            <person name="Mustard J.A."/>
            <person name="Pan H."/>
            <person name="Reese J.T."/>
            <person name="Scharf M.E."/>
            <person name="Sun F."/>
            <person name="Vogel H."/>
            <person name="Xiao J."/>
            <person name="Yang W."/>
            <person name="Yang Z."/>
            <person name="Yang Z."/>
            <person name="Zhou J."/>
            <person name="Zhu J."/>
            <person name="Brent C.S."/>
            <person name="Elsik C.G."/>
            <person name="Goodisman M.A."/>
            <person name="Liberles D.A."/>
            <person name="Roe R.M."/>
            <person name="Vargo E.L."/>
            <person name="Vilcinskas A."/>
            <person name="Wang J."/>
            <person name="Bornberg-Bauer E."/>
            <person name="Korb J."/>
            <person name="Zhang G."/>
            <person name="Liebig J."/>
        </authorList>
    </citation>
    <scope>NUCLEOTIDE SEQUENCE [LARGE SCALE GENOMIC DNA]</scope>
    <source>
        <tissue evidence="1">Whole organism</tissue>
    </source>
</reference>
<dbReference type="InterPro" id="IPR029063">
    <property type="entry name" value="SAM-dependent_MTases_sf"/>
</dbReference>
<evidence type="ECO:0000313" key="1">
    <source>
        <dbReference type="EMBL" id="KDR10605.1"/>
    </source>
</evidence>
<evidence type="ECO:0000313" key="2">
    <source>
        <dbReference type="Proteomes" id="UP000027135"/>
    </source>
</evidence>
<proteinExistence type="predicted"/>
<sequence>MSSGSSDKLTLPEAQEGFLNIVRKLNDSDNFKQLLNWIQWNWLNDGKLKESDTSEEILDSIAADLRSSLPLEAVLPSEIIRAPTFGKNSDCEQQHTVHVDAFLYDDEMVDVLCDEGKIPRSCCLQCGSLNTRPLTFISHSLSRERLLFIFKSMLPPLDGKVVLDVGSRLGAALYGACVYSKASKIVGVEINADFCNIQKKIIEKYNFQDRIEIIEANIAHRPDIILAVDVVIMNNVFEFFVEPEQQISIWKFLRQTTKSGTLLVTVPPLEETFSYLQTGIVLSEWVQELPLYNPDAAGITMSAEEMQELKHYRVI</sequence>
<dbReference type="CDD" id="cd02440">
    <property type="entry name" value="AdoMet_MTases"/>
    <property type="match status" value="1"/>
</dbReference>
<dbReference type="AlphaFoldDB" id="A0A067QPX7"/>
<dbReference type="Gene3D" id="3.40.50.150">
    <property type="entry name" value="Vaccinia Virus protein VP39"/>
    <property type="match status" value="1"/>
</dbReference>
<gene>
    <name evidence="1" type="ORF">L798_15132</name>
</gene>
<dbReference type="InParanoid" id="A0A067QPX7"/>
<dbReference type="PANTHER" id="PTHR43675">
    <property type="entry name" value="ARSENITE METHYLTRANSFERASE"/>
    <property type="match status" value="1"/>
</dbReference>
<dbReference type="Proteomes" id="UP000027135">
    <property type="component" value="Unassembled WGS sequence"/>
</dbReference>
<dbReference type="EMBL" id="KK853150">
    <property type="protein sequence ID" value="KDR10605.1"/>
    <property type="molecule type" value="Genomic_DNA"/>
</dbReference>
<dbReference type="OrthoDB" id="15794at2759"/>
<dbReference type="GO" id="GO:0008168">
    <property type="term" value="F:methyltransferase activity"/>
    <property type="evidence" value="ECO:0007669"/>
    <property type="project" value="TreeGrafter"/>
</dbReference>
<dbReference type="eggNOG" id="ENOG502QTI1">
    <property type="taxonomic scope" value="Eukaryota"/>
</dbReference>